<dbReference type="EMBL" id="NKUJ01000014">
    <property type="protein sequence ID" value="RMJ18846.1"/>
    <property type="molecule type" value="Genomic_DNA"/>
</dbReference>
<gene>
    <name evidence="1" type="ORF">CDV36_001427</name>
</gene>
<accession>A0A3M2SMQ4</accession>
<dbReference type="STRING" id="2010991.A0A3M2SMQ4"/>
<dbReference type="OrthoDB" id="5426988at2759"/>
<name>A0A3M2SMQ4_9HYPO</name>
<dbReference type="InterPro" id="IPR027417">
    <property type="entry name" value="P-loop_NTPase"/>
</dbReference>
<dbReference type="AlphaFoldDB" id="A0A3M2SMQ4"/>
<protein>
    <recommendedName>
        <fullName evidence="3">Chloramphenicol phosphotransferase-like protein</fullName>
    </recommendedName>
</protein>
<dbReference type="Gene3D" id="3.40.50.300">
    <property type="entry name" value="P-loop containing nucleotide triphosphate hydrolases"/>
    <property type="match status" value="1"/>
</dbReference>
<comment type="caution">
    <text evidence="1">The sequence shown here is derived from an EMBL/GenBank/DDBJ whole genome shotgun (WGS) entry which is preliminary data.</text>
</comment>
<proteinExistence type="predicted"/>
<dbReference type="Pfam" id="PF13238">
    <property type="entry name" value="AAA_18"/>
    <property type="match status" value="1"/>
</dbReference>
<evidence type="ECO:0000313" key="1">
    <source>
        <dbReference type="EMBL" id="RMJ18846.1"/>
    </source>
</evidence>
<dbReference type="Proteomes" id="UP000277212">
    <property type="component" value="Unassembled WGS sequence"/>
</dbReference>
<evidence type="ECO:0000313" key="2">
    <source>
        <dbReference type="Proteomes" id="UP000277212"/>
    </source>
</evidence>
<evidence type="ECO:0008006" key="3">
    <source>
        <dbReference type="Google" id="ProtNLM"/>
    </source>
</evidence>
<organism evidence="1 2">
    <name type="scientific">Fusarium kuroshium</name>
    <dbReference type="NCBI Taxonomy" id="2010991"/>
    <lineage>
        <taxon>Eukaryota</taxon>
        <taxon>Fungi</taxon>
        <taxon>Dikarya</taxon>
        <taxon>Ascomycota</taxon>
        <taxon>Pezizomycotina</taxon>
        <taxon>Sordariomycetes</taxon>
        <taxon>Hypocreomycetidae</taxon>
        <taxon>Hypocreales</taxon>
        <taxon>Nectriaceae</taxon>
        <taxon>Fusarium</taxon>
        <taxon>Fusarium solani species complex</taxon>
    </lineage>
</organism>
<dbReference type="SUPFAM" id="SSF52540">
    <property type="entry name" value="P-loop containing nucleoside triphosphate hydrolases"/>
    <property type="match status" value="1"/>
</dbReference>
<sequence>MPAATPSQQASEGKIIVLNGFPGTGKLTILKEVDELLPVETTCLLDNHLLIDPVVAVIPGRSQEHHELRRKIRAPIFEKLQERAQQGDTILMTACLVQDDERDAGVLQEHLDMARKADVPIFWINVQCSQEILEQRVASTERIQGGKTKLTDPILARDLVKKHRLIEPQKTDNSPTGLVFATMDVSGSVDLSLSRLMGIIEFP</sequence>
<keyword evidence="2" id="KW-1185">Reference proteome</keyword>
<reference evidence="1 2" key="1">
    <citation type="submission" date="2017-06" db="EMBL/GenBank/DDBJ databases">
        <title>Comparative genomic analysis of Ambrosia Fusariam Clade fungi.</title>
        <authorList>
            <person name="Stajich J.E."/>
            <person name="Carrillo J."/>
            <person name="Kijimoto T."/>
            <person name="Eskalen A."/>
            <person name="O'Donnell K."/>
            <person name="Kasson M."/>
        </authorList>
    </citation>
    <scope>NUCLEOTIDE SEQUENCE [LARGE SCALE GENOMIC DNA]</scope>
    <source>
        <strain evidence="1">UCR3666</strain>
    </source>
</reference>